<evidence type="ECO:0000313" key="1">
    <source>
        <dbReference type="EMBL" id="MDT9683347.1"/>
    </source>
</evidence>
<dbReference type="RefSeq" id="WP_315878421.1">
    <property type="nucleotide sequence ID" value="NZ_JAWCTQ010000016.1"/>
</dbReference>
<accession>A0ABU3QLR8</accession>
<gene>
    <name evidence="1" type="ORF">RND61_14875</name>
</gene>
<dbReference type="Proteomes" id="UP001250181">
    <property type="component" value="Unassembled WGS sequence"/>
</dbReference>
<proteinExistence type="predicted"/>
<reference evidence="1 2" key="1">
    <citation type="submission" date="2023-09" db="EMBL/GenBank/DDBJ databases">
        <title>Streptomyces sp. nov.: A antagonism against Alternaria gaisen Producing Streptochlin, Isolated from Tamarix root soil.</title>
        <authorList>
            <person name="Chen Y."/>
        </authorList>
    </citation>
    <scope>NUCLEOTIDE SEQUENCE [LARGE SCALE GENOMIC DNA]</scope>
    <source>
        <strain evidence="1 2">TRM76323</strain>
    </source>
</reference>
<comment type="caution">
    <text evidence="1">The sequence shown here is derived from an EMBL/GenBank/DDBJ whole genome shotgun (WGS) entry which is preliminary data.</text>
</comment>
<organism evidence="1 2">
    <name type="scientific">Streptomyces tamarix</name>
    <dbReference type="NCBI Taxonomy" id="3078565"/>
    <lineage>
        <taxon>Bacteria</taxon>
        <taxon>Bacillati</taxon>
        <taxon>Actinomycetota</taxon>
        <taxon>Actinomycetes</taxon>
        <taxon>Kitasatosporales</taxon>
        <taxon>Streptomycetaceae</taxon>
        <taxon>Streptomyces</taxon>
    </lineage>
</organism>
<protein>
    <submittedName>
        <fullName evidence="1">Uncharacterized protein</fullName>
    </submittedName>
</protein>
<evidence type="ECO:0000313" key="2">
    <source>
        <dbReference type="Proteomes" id="UP001250181"/>
    </source>
</evidence>
<name>A0ABU3QLR8_9ACTN</name>
<sequence>MKQYVKELKENGFDVYTFVPSNEGTIIVLPKGMTEYLKLVKILQRSAYSLNNYGLGYDPEKDEYALVNNENVRDFYEDSLKFKSNSLLVIDGNAAPVALYQGFEDVESKKVTVKSLVNGTTEQTIHEVSKSEGKWVIMVRSLLNKKDFYGFVVSNSQEADGLYDSIATSFDVELADSYESKEQAKEAVNELLYSSDFAFITPTLMKEDAKLTVLNVK</sequence>
<keyword evidence="2" id="KW-1185">Reference proteome</keyword>
<dbReference type="EMBL" id="JAWCTQ010000016">
    <property type="protein sequence ID" value="MDT9683347.1"/>
    <property type="molecule type" value="Genomic_DNA"/>
</dbReference>